<proteinExistence type="predicted"/>
<comment type="caution">
    <text evidence="1">The sequence shown here is derived from an EMBL/GenBank/DDBJ whole genome shotgun (WGS) entry which is preliminary data.</text>
</comment>
<dbReference type="EMBL" id="JAAZCD010000293">
    <property type="protein sequence ID" value="NLD33085.1"/>
    <property type="molecule type" value="Genomic_DNA"/>
</dbReference>
<name>A0A847D8L9_9LACT</name>
<dbReference type="AlphaFoldDB" id="A0A847D8L9"/>
<gene>
    <name evidence="1" type="ORF">GX662_12665</name>
</gene>
<reference evidence="1 2" key="1">
    <citation type="journal article" date="2020" name="Biotechnol. Biofuels">
        <title>New insights from the biogas microbiome by comprehensive genome-resolved metagenomics of nearly 1600 species originating from multiple anaerobic digesters.</title>
        <authorList>
            <person name="Campanaro S."/>
            <person name="Treu L."/>
            <person name="Rodriguez-R L.M."/>
            <person name="Kovalovszki A."/>
            <person name="Ziels R.M."/>
            <person name="Maus I."/>
            <person name="Zhu X."/>
            <person name="Kougias P.G."/>
            <person name="Basile A."/>
            <person name="Luo G."/>
            <person name="Schluter A."/>
            <person name="Konstantinidis K.T."/>
            <person name="Angelidaki I."/>
        </authorList>
    </citation>
    <scope>NUCLEOTIDE SEQUENCE [LARGE SCALE GENOMIC DNA]</scope>
    <source>
        <strain evidence="1">AS07pgkLD_105</strain>
    </source>
</reference>
<evidence type="ECO:0000313" key="1">
    <source>
        <dbReference type="EMBL" id="NLD33085.1"/>
    </source>
</evidence>
<organism evidence="1 2">
    <name type="scientific">Trichococcus flocculiformis</name>
    <dbReference type="NCBI Taxonomy" id="82803"/>
    <lineage>
        <taxon>Bacteria</taxon>
        <taxon>Bacillati</taxon>
        <taxon>Bacillota</taxon>
        <taxon>Bacilli</taxon>
        <taxon>Lactobacillales</taxon>
        <taxon>Carnobacteriaceae</taxon>
        <taxon>Trichococcus</taxon>
    </lineage>
</organism>
<accession>A0A847D8L9</accession>
<dbReference type="RefSeq" id="WP_276648525.1">
    <property type="nucleotide sequence ID" value="NZ_JAAZCD010000293.1"/>
</dbReference>
<sequence>MDGEFKTEIVDKGCGPSNIMVVNEANRDIIVAVNHTGNEAAIYIVED</sequence>
<protein>
    <submittedName>
        <fullName evidence="1">Uncharacterized protein</fullName>
    </submittedName>
</protein>
<evidence type="ECO:0000313" key="2">
    <source>
        <dbReference type="Proteomes" id="UP000589373"/>
    </source>
</evidence>
<dbReference type="Proteomes" id="UP000589373">
    <property type="component" value="Unassembled WGS sequence"/>
</dbReference>